<organism evidence="1 2">
    <name type="scientific">Exophiala dermatitidis</name>
    <name type="common">Black yeast-like fungus</name>
    <name type="synonym">Wangiella dermatitidis</name>
    <dbReference type="NCBI Taxonomy" id="5970"/>
    <lineage>
        <taxon>Eukaryota</taxon>
        <taxon>Fungi</taxon>
        <taxon>Dikarya</taxon>
        <taxon>Ascomycota</taxon>
        <taxon>Pezizomycotina</taxon>
        <taxon>Eurotiomycetes</taxon>
        <taxon>Chaetothyriomycetidae</taxon>
        <taxon>Chaetothyriales</taxon>
        <taxon>Herpotrichiellaceae</taxon>
        <taxon>Exophiala</taxon>
    </lineage>
</organism>
<gene>
    <name evidence="1" type="ORF">HRR80_004836</name>
</gene>
<sequence length="107" mass="12012">MRASIAGLAWEQAHGVQEWRLYDRAFDDSDQDSVAWNACDPSRKEEGQAGGFDGIRQAVTEVQACLVPSREVISHLQVVFAHFKLAIQQLIKRQVVPNWDSSSIKLC</sequence>
<proteinExistence type="predicted"/>
<accession>A0AAN6EUW4</accession>
<name>A0AAN6EUW4_EXODE</name>
<evidence type="ECO:0000313" key="1">
    <source>
        <dbReference type="EMBL" id="KAJ8991504.1"/>
    </source>
</evidence>
<protein>
    <submittedName>
        <fullName evidence="1">Uncharacterized protein</fullName>
    </submittedName>
</protein>
<dbReference type="EMBL" id="JAJGCB010000008">
    <property type="protein sequence ID" value="KAJ8991504.1"/>
    <property type="molecule type" value="Genomic_DNA"/>
</dbReference>
<reference evidence="1" key="1">
    <citation type="submission" date="2023-01" db="EMBL/GenBank/DDBJ databases">
        <title>Exophiala dermititidis isolated from Cystic Fibrosis Patient.</title>
        <authorList>
            <person name="Kurbessoian T."/>
            <person name="Crocker A."/>
            <person name="Murante D."/>
            <person name="Hogan D.A."/>
            <person name="Stajich J.E."/>
        </authorList>
    </citation>
    <scope>NUCLEOTIDE SEQUENCE</scope>
    <source>
        <strain evidence="1">Ex8</strain>
    </source>
</reference>
<evidence type="ECO:0000313" key="2">
    <source>
        <dbReference type="Proteomes" id="UP001161757"/>
    </source>
</evidence>
<dbReference type="AlphaFoldDB" id="A0AAN6EUW4"/>
<dbReference type="Proteomes" id="UP001161757">
    <property type="component" value="Unassembled WGS sequence"/>
</dbReference>
<comment type="caution">
    <text evidence="1">The sequence shown here is derived from an EMBL/GenBank/DDBJ whole genome shotgun (WGS) entry which is preliminary data.</text>
</comment>